<accession>A0AAW5BS44</accession>
<evidence type="ECO:0000313" key="3">
    <source>
        <dbReference type="Proteomes" id="UP001299608"/>
    </source>
</evidence>
<sequence>MEELVTGAVEETAPAAQKWYEGVSLEDAEIYIQANLKSAARSVIAIGYYLKCVHRNELFKEAGYKDICEYAKDRFGFSASTTSRYMTRNDKFSVNGNSPILDDKYKDFNKSQLQEMLSLDAEQLEKVTPDMTVVQIREMKKPKEIPYIAIPGQIELTDLPGVEPEDVAAAAQARKEMVAGSPERQAYTISAADLLPQDEPDSGKETIAISQQDSGPEVIHFTAGDRTIDGAYGATIAAVVRKYLDSGYARPEKECEVAALGLTYKVLKRQDITVFYTDTGRTVFDVENARLEEEYQYWNRNKGQPEPSGESQTGPEPPRPEQTHPEKSGKCIHRPEFDCTLEEAHKLTPGTGENCSQACCWDCVRRGDCKLECYSSERRPEVVPEEHDGESAAEVQQKVEDAAEMQHEPEDSGQERENIGGVPVFSLENKMMPDGAYGWKRSEIINGYLKALHREESYTIANKIIPIEFQVLGNTYKAKYDGFCYVSFKQGGQTFMFVELDRLKAEYAAKYPPKMAKPVATYDKSILQNMIKFEQDQLDMMGPSWIEKQPYHYTKHMMALEAYRMLLAAHEGAGA</sequence>
<feature type="region of interest" description="Disordered" evidence="1">
    <location>
        <begin position="299"/>
        <end position="330"/>
    </location>
</feature>
<organism evidence="2 3">
    <name type="scientific">Enterocloster aldenensis</name>
    <dbReference type="NCBI Taxonomy" id="358742"/>
    <lineage>
        <taxon>Bacteria</taxon>
        <taxon>Bacillati</taxon>
        <taxon>Bacillota</taxon>
        <taxon>Clostridia</taxon>
        <taxon>Lachnospirales</taxon>
        <taxon>Lachnospiraceae</taxon>
        <taxon>Enterocloster</taxon>
    </lineage>
</organism>
<protein>
    <submittedName>
        <fullName evidence="2">Uncharacterized protein</fullName>
    </submittedName>
</protein>
<dbReference type="RefSeq" id="WP_235957712.1">
    <property type="nucleotide sequence ID" value="NZ_JAAITT010000007.1"/>
</dbReference>
<comment type="caution">
    <text evidence="2">The sequence shown here is derived from an EMBL/GenBank/DDBJ whole genome shotgun (WGS) entry which is preliminary data.</text>
</comment>
<dbReference type="EMBL" id="JAKNGE010000001">
    <property type="protein sequence ID" value="MCG4744026.1"/>
    <property type="molecule type" value="Genomic_DNA"/>
</dbReference>
<proteinExistence type="predicted"/>
<feature type="compositionally biased region" description="Basic and acidic residues" evidence="1">
    <location>
        <begin position="318"/>
        <end position="330"/>
    </location>
</feature>
<evidence type="ECO:0000256" key="1">
    <source>
        <dbReference type="SAM" id="MobiDB-lite"/>
    </source>
</evidence>
<dbReference type="Proteomes" id="UP001299608">
    <property type="component" value="Unassembled WGS sequence"/>
</dbReference>
<evidence type="ECO:0000313" key="2">
    <source>
        <dbReference type="EMBL" id="MCG4744026.1"/>
    </source>
</evidence>
<name>A0AAW5BS44_9FIRM</name>
<reference evidence="2" key="1">
    <citation type="submission" date="2022-01" db="EMBL/GenBank/DDBJ databases">
        <title>Collection of gut derived symbiotic bacterial strains cultured from healthy donors.</title>
        <authorList>
            <person name="Lin H."/>
            <person name="Kohout C."/>
            <person name="Waligurski E."/>
            <person name="Pamer E.G."/>
        </authorList>
    </citation>
    <scope>NUCLEOTIDE SEQUENCE</scope>
    <source>
        <strain evidence="2">DFI.6.55</strain>
    </source>
</reference>
<dbReference type="AlphaFoldDB" id="A0AAW5BS44"/>
<gene>
    <name evidence="2" type="ORF">L0N08_01205</name>
</gene>